<dbReference type="InterPro" id="IPR005467">
    <property type="entry name" value="His_kinase_dom"/>
</dbReference>
<reference evidence="7" key="1">
    <citation type="submission" date="2019-09" db="EMBL/GenBank/DDBJ databases">
        <title>Distinct polysaccharide growth profiles of human intestinal Prevotella copri isolates.</title>
        <authorList>
            <person name="Fehlner-Peach H."/>
            <person name="Magnabosco C."/>
            <person name="Raghavan V."/>
            <person name="Scher J.U."/>
            <person name="Tett A."/>
            <person name="Cox L.M."/>
            <person name="Gottsegen C."/>
            <person name="Watters A."/>
            <person name="Wiltshire- Gordon J.D."/>
            <person name="Segata N."/>
            <person name="Bonneau R."/>
            <person name="Littman D.R."/>
        </authorList>
    </citation>
    <scope>NUCLEOTIDE SEQUENCE [LARGE SCALE GENOMIC DNA]</scope>
    <source>
        <strain evidence="7">iP54</strain>
    </source>
</reference>
<keyword evidence="5" id="KW-0418">Kinase</keyword>
<dbReference type="InterPro" id="IPR036641">
    <property type="entry name" value="HPT_dom_sf"/>
</dbReference>
<dbReference type="SMART" id="SM00448">
    <property type="entry name" value="REC"/>
    <property type="match status" value="1"/>
</dbReference>
<dbReference type="Pfam" id="PF02518">
    <property type="entry name" value="HATPase_c"/>
    <property type="match status" value="1"/>
</dbReference>
<dbReference type="PRINTS" id="PR00344">
    <property type="entry name" value="BCTRLSENSOR"/>
</dbReference>
<protein>
    <recommendedName>
        <fullName evidence="2">histidine kinase</fullName>
        <ecNumber evidence="2">2.7.13.3</ecNumber>
    </recommendedName>
</protein>
<comment type="caution">
    <text evidence="6">The sequence shown here is derived from an EMBL/GenBank/DDBJ whole genome shotgun (WGS) entry which is preliminary data.</text>
</comment>
<dbReference type="InterPro" id="IPR036890">
    <property type="entry name" value="HATPase_C_sf"/>
</dbReference>
<dbReference type="SUPFAM" id="SSF47226">
    <property type="entry name" value="Histidine-containing phosphotransfer domain, HPT domain"/>
    <property type="match status" value="1"/>
</dbReference>
<dbReference type="SUPFAM" id="SSF47384">
    <property type="entry name" value="Homodimeric domain of signal transducing histidine kinase"/>
    <property type="match status" value="1"/>
</dbReference>
<dbReference type="EMBL" id="VZBQ01000063">
    <property type="protein sequence ID" value="MQN89398.1"/>
    <property type="molecule type" value="Genomic_DNA"/>
</dbReference>
<dbReference type="GO" id="GO:0000155">
    <property type="term" value="F:phosphorelay sensor kinase activity"/>
    <property type="evidence" value="ECO:0007669"/>
    <property type="project" value="InterPro"/>
</dbReference>
<evidence type="ECO:0000256" key="1">
    <source>
        <dbReference type="ARBA" id="ARBA00000085"/>
    </source>
</evidence>
<dbReference type="Gene3D" id="1.10.287.130">
    <property type="match status" value="1"/>
</dbReference>
<evidence type="ECO:0000256" key="5">
    <source>
        <dbReference type="ARBA" id="ARBA00022777"/>
    </source>
</evidence>
<dbReference type="CDD" id="cd00082">
    <property type="entry name" value="HisKA"/>
    <property type="match status" value="1"/>
</dbReference>
<keyword evidence="3" id="KW-0597">Phosphoprotein</keyword>
<dbReference type="PANTHER" id="PTHR43047:SF72">
    <property type="entry name" value="OSMOSENSING HISTIDINE PROTEIN KINASE SLN1"/>
    <property type="match status" value="1"/>
</dbReference>
<gene>
    <name evidence="6" type="ORF">F7D59_05915</name>
</gene>
<dbReference type="Gene3D" id="3.40.50.2300">
    <property type="match status" value="1"/>
</dbReference>
<dbReference type="SUPFAM" id="SSF55874">
    <property type="entry name" value="ATPase domain of HSP90 chaperone/DNA topoisomerase II/histidine kinase"/>
    <property type="match status" value="1"/>
</dbReference>
<dbReference type="InterPro" id="IPR011006">
    <property type="entry name" value="CheY-like_superfamily"/>
</dbReference>
<evidence type="ECO:0000256" key="4">
    <source>
        <dbReference type="ARBA" id="ARBA00022679"/>
    </source>
</evidence>
<organism evidence="6 7">
    <name type="scientific">Segatella copri</name>
    <dbReference type="NCBI Taxonomy" id="165179"/>
    <lineage>
        <taxon>Bacteria</taxon>
        <taxon>Pseudomonadati</taxon>
        <taxon>Bacteroidota</taxon>
        <taxon>Bacteroidia</taxon>
        <taxon>Bacteroidales</taxon>
        <taxon>Prevotellaceae</taxon>
        <taxon>Segatella</taxon>
    </lineage>
</organism>
<evidence type="ECO:0000256" key="2">
    <source>
        <dbReference type="ARBA" id="ARBA00012438"/>
    </source>
</evidence>
<dbReference type="Pfam" id="PF00072">
    <property type="entry name" value="Response_reg"/>
    <property type="match status" value="1"/>
</dbReference>
<dbReference type="InterPro" id="IPR001789">
    <property type="entry name" value="Sig_transdc_resp-reg_receiver"/>
</dbReference>
<evidence type="ECO:0000256" key="3">
    <source>
        <dbReference type="ARBA" id="ARBA00022553"/>
    </source>
</evidence>
<dbReference type="SMART" id="SM00388">
    <property type="entry name" value="HisKA"/>
    <property type="match status" value="1"/>
</dbReference>
<dbReference type="PANTHER" id="PTHR43047">
    <property type="entry name" value="TWO-COMPONENT HISTIDINE PROTEIN KINASE"/>
    <property type="match status" value="1"/>
</dbReference>
<dbReference type="GO" id="GO:0009927">
    <property type="term" value="F:histidine phosphotransfer kinase activity"/>
    <property type="evidence" value="ECO:0007669"/>
    <property type="project" value="TreeGrafter"/>
</dbReference>
<dbReference type="InterPro" id="IPR003594">
    <property type="entry name" value="HATPase_dom"/>
</dbReference>
<dbReference type="InterPro" id="IPR003661">
    <property type="entry name" value="HisK_dim/P_dom"/>
</dbReference>
<dbReference type="GO" id="GO:0005886">
    <property type="term" value="C:plasma membrane"/>
    <property type="evidence" value="ECO:0007669"/>
    <property type="project" value="TreeGrafter"/>
</dbReference>
<dbReference type="AlphaFoldDB" id="A0A646HJQ2"/>
<dbReference type="Gene3D" id="3.30.565.10">
    <property type="entry name" value="Histidine kinase-like ATPase, C-terminal domain"/>
    <property type="match status" value="1"/>
</dbReference>
<dbReference type="SUPFAM" id="SSF52172">
    <property type="entry name" value="CheY-like"/>
    <property type="match status" value="1"/>
</dbReference>
<dbReference type="RefSeq" id="WP_153113019.1">
    <property type="nucleotide sequence ID" value="NZ_VZAS01000065.1"/>
</dbReference>
<dbReference type="InterPro" id="IPR004358">
    <property type="entry name" value="Sig_transdc_His_kin-like_C"/>
</dbReference>
<dbReference type="CDD" id="cd17546">
    <property type="entry name" value="REC_hyHK_CKI1_RcsC-like"/>
    <property type="match status" value="1"/>
</dbReference>
<accession>A0A646HJQ2</accession>
<keyword evidence="4" id="KW-0808">Transferase</keyword>
<dbReference type="PROSITE" id="PS50109">
    <property type="entry name" value="HIS_KIN"/>
    <property type="match status" value="1"/>
</dbReference>
<name>A0A646HJQ2_9BACT</name>
<dbReference type="PROSITE" id="PS50110">
    <property type="entry name" value="RESPONSE_REGULATORY"/>
    <property type="match status" value="1"/>
</dbReference>
<sequence length="805" mass="92777">MKIKYDHKPPQRLYMKIFVGYFLLIGLVLTAAALVYIEYRNIECAVQEEEQTAERWKQANRTFETMFDLAMSELHTFTADKEGYEEYERKNLAAQQMLDSLKRLYPEEKQLERIDSAKSILAEKSLQVLCLMGTFKDLAHTDSLIECQIREMTLVEQKAIRELKKDSEQKKGSWIGRLFKTKNRKQEPVEQAAESRTQAVGRLTKLREEISERNENLRSRMEMQTDSLRLRNEYLNKNFARLMHEFQQASTEQRAAEMEEMLSMRRHSFFYIAGLTLFGMLLSFVLYSIIHRDIRRRYRERLKLIALNEEKQEMLEQKERCMMTMSHELRSPLSAVMGYAELLPDISCEGEVNQIKLNILQAGERMQCLLNTLLSYYRLTAGKVRVNPVLFSPQSIERTLGGLFSVAAEEKGLSLHTEYVGDGLTVVSGDRERILQIGQNLLSNAIKFTDEGCVTLSVRFEDGMMSMEVGDTGPGMTDEEKKRAFEPFARLANADVQEGFGLGLNITKELTEMLGGQLEVDSKKGEGTTFRITLPLPSASGIKEDIPELRTTDLPKNLRVIAVDDDKVILNLIQQQMEYAGVHCDICRNPSEMVERLREGHYDLLLTDIRMPGMNGYELLELLRNSNVGNSKEVPVLVITAHVPRKKEELMEAGFDGCLYKPFAREELYAAVNAALERGKERNGHEEETDEIDFSPLLVKEEDGKEMLHILRKQTQRDMEVLADIVRRQDMDALTDMVHHLLPVWTMLRIDDCLLELRRIYKREDAEWTEIEKVTDKIQVQGKRLAELAGRKEEAYGEEPTSSRE</sequence>
<proteinExistence type="predicted"/>
<evidence type="ECO:0000313" key="6">
    <source>
        <dbReference type="EMBL" id="MQN89398.1"/>
    </source>
</evidence>
<dbReference type="EC" id="2.7.13.3" evidence="2"/>
<dbReference type="Proteomes" id="UP000420635">
    <property type="component" value="Unassembled WGS sequence"/>
</dbReference>
<dbReference type="InterPro" id="IPR036097">
    <property type="entry name" value="HisK_dim/P_sf"/>
</dbReference>
<dbReference type="Pfam" id="PF00512">
    <property type="entry name" value="HisKA"/>
    <property type="match status" value="1"/>
</dbReference>
<dbReference type="SMART" id="SM00387">
    <property type="entry name" value="HATPase_c"/>
    <property type="match status" value="1"/>
</dbReference>
<comment type="catalytic activity">
    <reaction evidence="1">
        <text>ATP + protein L-histidine = ADP + protein N-phospho-L-histidine.</text>
        <dbReference type="EC" id="2.7.13.3"/>
    </reaction>
</comment>
<evidence type="ECO:0000313" key="7">
    <source>
        <dbReference type="Proteomes" id="UP000420635"/>
    </source>
</evidence>